<gene>
    <name evidence="1" type="ORF">GCM10011503_22480</name>
</gene>
<reference evidence="2" key="1">
    <citation type="journal article" date="2019" name="Int. J. Syst. Evol. Microbiol.">
        <title>The Global Catalogue of Microorganisms (GCM) 10K type strain sequencing project: providing services to taxonomists for standard genome sequencing and annotation.</title>
        <authorList>
            <consortium name="The Broad Institute Genomics Platform"/>
            <consortium name="The Broad Institute Genome Sequencing Center for Infectious Disease"/>
            <person name="Wu L."/>
            <person name="Ma J."/>
        </authorList>
    </citation>
    <scope>NUCLEOTIDE SEQUENCE [LARGE SCALE GENOMIC DNA]</scope>
    <source>
        <strain evidence="2">CGMCC 1.15928</strain>
    </source>
</reference>
<name>A0ABQ1JS42_9PROT</name>
<protein>
    <submittedName>
        <fullName evidence="1">Uncharacterized protein</fullName>
    </submittedName>
</protein>
<evidence type="ECO:0000313" key="2">
    <source>
        <dbReference type="Proteomes" id="UP000628854"/>
    </source>
</evidence>
<comment type="caution">
    <text evidence="1">The sequence shown here is derived from an EMBL/GenBank/DDBJ whole genome shotgun (WGS) entry which is preliminary data.</text>
</comment>
<accession>A0ABQ1JS42</accession>
<sequence>MAKQEELSAGITRCTRKQAMPGLPCLHLAGCAISPCQNAACMAERLGTGCNALRFIHCFRAKPMINGQNQKVSPAHLGPVMRRQEQRQRITAARNGDGDGPLSPRRHAINQLMRMLA</sequence>
<organism evidence="1 2">
    <name type="scientific">Henriciella pelagia</name>
    <dbReference type="NCBI Taxonomy" id="1977912"/>
    <lineage>
        <taxon>Bacteria</taxon>
        <taxon>Pseudomonadati</taxon>
        <taxon>Pseudomonadota</taxon>
        <taxon>Alphaproteobacteria</taxon>
        <taxon>Hyphomonadales</taxon>
        <taxon>Hyphomonadaceae</taxon>
        <taxon>Henriciella</taxon>
    </lineage>
</organism>
<dbReference type="EMBL" id="BMKF01000002">
    <property type="protein sequence ID" value="GGB73306.1"/>
    <property type="molecule type" value="Genomic_DNA"/>
</dbReference>
<keyword evidence="2" id="KW-1185">Reference proteome</keyword>
<proteinExistence type="predicted"/>
<evidence type="ECO:0000313" key="1">
    <source>
        <dbReference type="EMBL" id="GGB73306.1"/>
    </source>
</evidence>
<dbReference type="Proteomes" id="UP000628854">
    <property type="component" value="Unassembled WGS sequence"/>
</dbReference>